<dbReference type="Pfam" id="PF01712">
    <property type="entry name" value="dNK"/>
    <property type="match status" value="1"/>
</dbReference>
<keyword evidence="3" id="KW-0237">DNA synthesis</keyword>
<protein>
    <recommendedName>
        <fullName evidence="2">thymidine kinase</fullName>
        <ecNumber evidence="2">2.7.1.21</ecNumber>
    </recommendedName>
</protein>
<dbReference type="GO" id="GO:0004797">
    <property type="term" value="F:thymidine kinase activity"/>
    <property type="evidence" value="ECO:0007669"/>
    <property type="project" value="UniProtKB-EC"/>
</dbReference>
<keyword evidence="4" id="KW-0808">Transferase</keyword>
<keyword evidence="6" id="KW-0418">Kinase</keyword>
<dbReference type="SUPFAM" id="SSF52540">
    <property type="entry name" value="P-loop containing nucleoside triphosphate hydrolases"/>
    <property type="match status" value="2"/>
</dbReference>
<dbReference type="InterPro" id="IPR027417">
    <property type="entry name" value="P-loop_NTPase"/>
</dbReference>
<evidence type="ECO:0000313" key="10">
    <source>
        <dbReference type="Proteomes" id="UP000229570"/>
    </source>
</evidence>
<keyword evidence="7" id="KW-0067">ATP-binding</keyword>
<name>A0A2H0KLK5_9BACT</name>
<evidence type="ECO:0000256" key="6">
    <source>
        <dbReference type="ARBA" id="ARBA00022777"/>
    </source>
</evidence>
<evidence type="ECO:0000256" key="7">
    <source>
        <dbReference type="ARBA" id="ARBA00022840"/>
    </source>
</evidence>
<dbReference type="Pfam" id="PF00265">
    <property type="entry name" value="TK"/>
    <property type="match status" value="1"/>
</dbReference>
<evidence type="ECO:0000256" key="2">
    <source>
        <dbReference type="ARBA" id="ARBA00012118"/>
    </source>
</evidence>
<dbReference type="InterPro" id="IPR031314">
    <property type="entry name" value="DNK_dom"/>
</dbReference>
<dbReference type="EC" id="2.7.1.21" evidence="2"/>
<comment type="similarity">
    <text evidence="1">Belongs to the thymidine kinase family.</text>
</comment>
<organism evidence="9 10">
    <name type="scientific">Candidatus Roizmanbacteria bacterium CG11_big_fil_rev_8_21_14_0_20_35_14</name>
    <dbReference type="NCBI Taxonomy" id="1974855"/>
    <lineage>
        <taxon>Bacteria</taxon>
        <taxon>Candidatus Roizmaniibacteriota</taxon>
    </lineage>
</organism>
<accession>A0A2H0KLK5</accession>
<dbReference type="Proteomes" id="UP000229570">
    <property type="component" value="Unassembled WGS sequence"/>
</dbReference>
<reference evidence="9 10" key="1">
    <citation type="submission" date="2017-09" db="EMBL/GenBank/DDBJ databases">
        <title>Depth-based differentiation of microbial function through sediment-hosted aquifers and enrichment of novel symbionts in the deep terrestrial subsurface.</title>
        <authorList>
            <person name="Probst A.J."/>
            <person name="Ladd B."/>
            <person name="Jarett J.K."/>
            <person name="Geller-Mcgrath D.E."/>
            <person name="Sieber C.M."/>
            <person name="Emerson J.B."/>
            <person name="Anantharaman K."/>
            <person name="Thomas B.C."/>
            <person name="Malmstrom R."/>
            <person name="Stieglmeier M."/>
            <person name="Klingl A."/>
            <person name="Woyke T."/>
            <person name="Ryan C.M."/>
            <person name="Banfield J.F."/>
        </authorList>
    </citation>
    <scope>NUCLEOTIDE SEQUENCE [LARGE SCALE GENOMIC DNA]</scope>
    <source>
        <strain evidence="9">CG11_big_fil_rev_8_21_14_0_20_35_14</strain>
    </source>
</reference>
<feature type="domain" description="Deoxynucleoside kinase" evidence="8">
    <location>
        <begin position="5"/>
        <end position="113"/>
    </location>
</feature>
<dbReference type="GO" id="GO:0071897">
    <property type="term" value="P:DNA biosynthetic process"/>
    <property type="evidence" value="ECO:0007669"/>
    <property type="project" value="UniProtKB-KW"/>
</dbReference>
<dbReference type="InterPro" id="IPR001267">
    <property type="entry name" value="Thymidine_kinase"/>
</dbReference>
<dbReference type="EMBL" id="PCVL01000071">
    <property type="protein sequence ID" value="PIQ72150.1"/>
    <property type="molecule type" value="Genomic_DNA"/>
</dbReference>
<keyword evidence="5" id="KW-0547">Nucleotide-binding</keyword>
<evidence type="ECO:0000256" key="1">
    <source>
        <dbReference type="ARBA" id="ARBA00007587"/>
    </source>
</evidence>
<comment type="caution">
    <text evidence="9">The sequence shown here is derived from an EMBL/GenBank/DDBJ whole genome shotgun (WGS) entry which is preliminary data.</text>
</comment>
<dbReference type="AlphaFoldDB" id="A0A2H0KLK5"/>
<evidence type="ECO:0000259" key="8">
    <source>
        <dbReference type="Pfam" id="PF01712"/>
    </source>
</evidence>
<dbReference type="Gene3D" id="3.40.50.300">
    <property type="entry name" value="P-loop containing nucleotide triphosphate hydrolases"/>
    <property type="match status" value="2"/>
</dbReference>
<evidence type="ECO:0000256" key="4">
    <source>
        <dbReference type="ARBA" id="ARBA00022679"/>
    </source>
</evidence>
<sequence>MFRSQLFYLLSNIGSEIKARLEKGVSVSDTSFLTDAFLWVEWHHQNGRLDDQEYEIYHKLIALFKPIIPTPDLLVILQPDSIDHLKEGIKKRGRSEEQVFTEDDNQELAHQVEITKSLIESIPRDWGIKVLPLTVNPLEIFDRETNKVNYSYIYDIREALGLLGHLLHPSPQETATEMMRILSKPGLSKAIILHSKSMFSGKTTAECLLADMVGYDKVLAFQPKAALRNSETGFEDQEKHLISRSGLKIKAVTIEDNSLKSIISFIRDNNNDSKKQPYIFIDDVMLFLAQKDNPQEAIDALEELRKMGFHVIADGIDYTFQEEPFTFMHNLLGKVKKEQKEAEGEKRNPNWYQIETHTRCRWCNKHARGTRLYRINEHGQQQIMPYGYDFRQPGSLLYEPVCCEEHNTCTDQPVGFKKSPLPTETKKFY</sequence>
<gene>
    <name evidence="9" type="ORF">COV86_04575</name>
</gene>
<evidence type="ECO:0000313" key="9">
    <source>
        <dbReference type="EMBL" id="PIQ72150.1"/>
    </source>
</evidence>
<proteinExistence type="inferred from homology"/>
<evidence type="ECO:0000256" key="5">
    <source>
        <dbReference type="ARBA" id="ARBA00022741"/>
    </source>
</evidence>
<evidence type="ECO:0000256" key="3">
    <source>
        <dbReference type="ARBA" id="ARBA00022634"/>
    </source>
</evidence>
<dbReference type="GO" id="GO:0005524">
    <property type="term" value="F:ATP binding"/>
    <property type="evidence" value="ECO:0007669"/>
    <property type="project" value="UniProtKB-KW"/>
</dbReference>